<feature type="chain" id="PRO_5025077586" description="Pectate lyase" evidence="10">
    <location>
        <begin position="21"/>
        <end position="254"/>
    </location>
</feature>
<comment type="cofactor">
    <cofactor evidence="2 10">
        <name>Ca(2+)</name>
        <dbReference type="ChEBI" id="CHEBI:29108"/>
    </cofactor>
</comment>
<evidence type="ECO:0000256" key="5">
    <source>
        <dbReference type="ARBA" id="ARBA00022525"/>
    </source>
</evidence>
<evidence type="ECO:0000256" key="4">
    <source>
        <dbReference type="ARBA" id="ARBA00006463"/>
    </source>
</evidence>
<evidence type="ECO:0000313" key="13">
    <source>
        <dbReference type="Proteomes" id="UP000318582"/>
    </source>
</evidence>
<dbReference type="GO" id="GO:0045490">
    <property type="term" value="P:pectin catabolic process"/>
    <property type="evidence" value="ECO:0007669"/>
    <property type="project" value="TreeGrafter"/>
</dbReference>
<comment type="subcellular location">
    <subcellularLocation>
        <location evidence="3 10">Secreted</location>
    </subcellularLocation>
</comment>
<sequence length="254" mass="26942">MHFTNILAGAAVFLSANAMAAPTNVEISARQSPARMPTSFDFPTAEKNNVLEKARVIKAGTTFDGKMEGFDRGVACKGQGEGGSKDTVFLLEDGATLKNVIIGKNQREGVYCLGACTIENVWWTEVCEDALSVKGKGNAYIIGGGARNAKDKVIQHNGQGHVSISGFTVQNFGKLYRSCGNCKSQNQRTVSITNVLADKGKLLAGINVNFGDVATISNVKVTKVKGMCDRFTGTTKGEPKKIGSGPDGRSCIVR</sequence>
<feature type="signal peptide" evidence="10">
    <location>
        <begin position="1"/>
        <end position="20"/>
    </location>
</feature>
<evidence type="ECO:0000256" key="3">
    <source>
        <dbReference type="ARBA" id="ARBA00004613"/>
    </source>
</evidence>
<feature type="region of interest" description="Disordered" evidence="11">
    <location>
        <begin position="235"/>
        <end position="254"/>
    </location>
</feature>
<dbReference type="InterPro" id="IPR004898">
    <property type="entry name" value="Pectate_lyase_PlyH/PlyE-like"/>
</dbReference>
<name>A0A507E7T2_9FUNG</name>
<dbReference type="InterPro" id="IPR012334">
    <property type="entry name" value="Pectin_lyas_fold"/>
</dbReference>
<evidence type="ECO:0000256" key="10">
    <source>
        <dbReference type="RuleBase" id="RU367009"/>
    </source>
</evidence>
<evidence type="ECO:0000256" key="8">
    <source>
        <dbReference type="ARBA" id="ARBA00023239"/>
    </source>
</evidence>
<dbReference type="PANTHER" id="PTHR33407:SF9">
    <property type="entry name" value="PECTATE LYASE F-RELATED"/>
    <property type="match status" value="1"/>
</dbReference>
<dbReference type="STRING" id="109895.A0A507E7T2"/>
<protein>
    <recommendedName>
        <fullName evidence="10">Pectate lyase</fullName>
        <ecNumber evidence="10">4.2.2.2</ecNumber>
    </recommendedName>
</protein>
<keyword evidence="13" id="KW-1185">Reference proteome</keyword>
<dbReference type="Gene3D" id="2.160.20.10">
    <property type="entry name" value="Single-stranded right-handed beta-helix, Pectin lyase-like"/>
    <property type="match status" value="1"/>
</dbReference>
<organism evidence="12 13">
    <name type="scientific">Powellomyces hirtus</name>
    <dbReference type="NCBI Taxonomy" id="109895"/>
    <lineage>
        <taxon>Eukaryota</taxon>
        <taxon>Fungi</taxon>
        <taxon>Fungi incertae sedis</taxon>
        <taxon>Chytridiomycota</taxon>
        <taxon>Chytridiomycota incertae sedis</taxon>
        <taxon>Chytridiomycetes</taxon>
        <taxon>Spizellomycetales</taxon>
        <taxon>Powellomycetaceae</taxon>
        <taxon>Powellomyces</taxon>
    </lineage>
</organism>
<accession>A0A507E7T2</accession>
<evidence type="ECO:0000256" key="11">
    <source>
        <dbReference type="SAM" id="MobiDB-lite"/>
    </source>
</evidence>
<dbReference type="GO" id="GO:0005576">
    <property type="term" value="C:extracellular region"/>
    <property type="evidence" value="ECO:0007669"/>
    <property type="project" value="UniProtKB-SubCell"/>
</dbReference>
<evidence type="ECO:0000313" key="12">
    <source>
        <dbReference type="EMBL" id="TPX60109.1"/>
    </source>
</evidence>
<keyword evidence="6 10" id="KW-0732">Signal</keyword>
<dbReference type="EC" id="4.2.2.2" evidence="10"/>
<gene>
    <name evidence="12" type="ORF">PhCBS80983_g02011</name>
</gene>
<evidence type="ECO:0000256" key="2">
    <source>
        <dbReference type="ARBA" id="ARBA00001913"/>
    </source>
</evidence>
<dbReference type="EMBL" id="QEAQ01000018">
    <property type="protein sequence ID" value="TPX60109.1"/>
    <property type="molecule type" value="Genomic_DNA"/>
</dbReference>
<dbReference type="GO" id="GO:0030570">
    <property type="term" value="F:pectate lyase activity"/>
    <property type="evidence" value="ECO:0007669"/>
    <property type="project" value="UniProtKB-UniRule"/>
</dbReference>
<dbReference type="AlphaFoldDB" id="A0A507E7T2"/>
<keyword evidence="7 10" id="KW-0106">Calcium</keyword>
<dbReference type="Proteomes" id="UP000318582">
    <property type="component" value="Unassembled WGS sequence"/>
</dbReference>
<evidence type="ECO:0000256" key="9">
    <source>
        <dbReference type="ARBA" id="ARBA00025679"/>
    </source>
</evidence>
<keyword evidence="8 10" id="KW-0456">Lyase</keyword>
<reference evidence="12 13" key="1">
    <citation type="journal article" date="2019" name="Sci. Rep.">
        <title>Comparative genomics of chytrid fungi reveal insights into the obligate biotrophic and pathogenic lifestyle of Synchytrium endobioticum.</title>
        <authorList>
            <person name="van de Vossenberg B.T.L.H."/>
            <person name="Warris S."/>
            <person name="Nguyen H.D.T."/>
            <person name="van Gent-Pelzer M.P.E."/>
            <person name="Joly D.L."/>
            <person name="van de Geest H.C."/>
            <person name="Bonants P.J.M."/>
            <person name="Smith D.S."/>
            <person name="Levesque C.A."/>
            <person name="van der Lee T.A.J."/>
        </authorList>
    </citation>
    <scope>NUCLEOTIDE SEQUENCE [LARGE SCALE GENOMIC DNA]</scope>
    <source>
        <strain evidence="12 13">CBS 809.83</strain>
    </source>
</reference>
<comment type="function">
    <text evidence="9 10">Pectinolytic enzyme consist of four classes of enzymes: pectin lyase, polygalacturonase, pectin methylesterase and rhamnogalacturonase. Among pectinolytic enzymes, pectin lyase is the most important in depolymerization of pectin, since it cleaves internal glycosidic bonds of highly methylated pectins. Favors pectate, the anion, over pectin, the methyl ester.</text>
</comment>
<proteinExistence type="inferred from homology"/>
<dbReference type="PANTHER" id="PTHR33407">
    <property type="entry name" value="PECTATE LYASE F-RELATED"/>
    <property type="match status" value="1"/>
</dbReference>
<evidence type="ECO:0000256" key="1">
    <source>
        <dbReference type="ARBA" id="ARBA00000695"/>
    </source>
</evidence>
<evidence type="ECO:0000256" key="6">
    <source>
        <dbReference type="ARBA" id="ARBA00022729"/>
    </source>
</evidence>
<dbReference type="InterPro" id="IPR011050">
    <property type="entry name" value="Pectin_lyase_fold/virulence"/>
</dbReference>
<comment type="catalytic activity">
    <reaction evidence="1 10">
        <text>Eliminative cleavage of (1-&gt;4)-alpha-D-galacturonan to give oligosaccharides with 4-deoxy-alpha-D-galact-4-enuronosyl groups at their non-reducing ends.</text>
        <dbReference type="EC" id="4.2.2.2"/>
    </reaction>
</comment>
<comment type="caution">
    <text evidence="12">The sequence shown here is derived from an EMBL/GenBank/DDBJ whole genome shotgun (WGS) entry which is preliminary data.</text>
</comment>
<dbReference type="SUPFAM" id="SSF51126">
    <property type="entry name" value="Pectin lyase-like"/>
    <property type="match status" value="1"/>
</dbReference>
<keyword evidence="5 10" id="KW-0964">Secreted</keyword>
<comment type="similarity">
    <text evidence="4 10">Belongs to the polysaccharide lyase 3 family.</text>
</comment>
<evidence type="ECO:0000256" key="7">
    <source>
        <dbReference type="ARBA" id="ARBA00022837"/>
    </source>
</evidence>
<dbReference type="Pfam" id="PF03211">
    <property type="entry name" value="Pectate_lyase"/>
    <property type="match status" value="1"/>
</dbReference>